<dbReference type="Pfam" id="PF00496">
    <property type="entry name" value="SBP_bac_5"/>
    <property type="match status" value="1"/>
</dbReference>
<dbReference type="PANTHER" id="PTHR30290">
    <property type="entry name" value="PERIPLASMIC BINDING COMPONENT OF ABC TRANSPORTER"/>
    <property type="match status" value="1"/>
</dbReference>
<feature type="domain" description="Solute-binding protein family 5" evidence="1">
    <location>
        <begin position="12"/>
        <end position="117"/>
    </location>
</feature>
<accession>A0A8T4J0E8</accession>
<feature type="non-terminal residue" evidence="2">
    <location>
        <position position="1"/>
    </location>
</feature>
<keyword evidence="3" id="KW-1185">Reference proteome</keyword>
<dbReference type="Proteomes" id="UP000675554">
    <property type="component" value="Unassembled WGS sequence"/>
</dbReference>
<dbReference type="InterPro" id="IPR000914">
    <property type="entry name" value="SBP_5_dom"/>
</dbReference>
<sequence length="121" mass="13720">LKRYDPDTGKAENAVAESIETSDQRNFTVKLEKGWKFSDGTPVTAKSFVDAWNYGALVTNKQVNSYFFEYIEGYEDVHPEKGKPKAKKLSGLKAEDKHTFTVKLNQKFSLWPETLGYAAYA</sequence>
<dbReference type="SUPFAM" id="SSF53850">
    <property type="entry name" value="Periplasmic binding protein-like II"/>
    <property type="match status" value="1"/>
</dbReference>
<comment type="caution">
    <text evidence="2">The sequence shown here is derived from an EMBL/GenBank/DDBJ whole genome shotgun (WGS) entry which is preliminary data.</text>
</comment>
<dbReference type="InterPro" id="IPR039424">
    <property type="entry name" value="SBP_5"/>
</dbReference>
<dbReference type="GO" id="GO:1904680">
    <property type="term" value="F:peptide transmembrane transporter activity"/>
    <property type="evidence" value="ECO:0007669"/>
    <property type="project" value="TreeGrafter"/>
</dbReference>
<feature type="non-terminal residue" evidence="2">
    <location>
        <position position="121"/>
    </location>
</feature>
<proteinExistence type="predicted"/>
<evidence type="ECO:0000313" key="2">
    <source>
        <dbReference type="EMBL" id="MBR7678086.1"/>
    </source>
</evidence>
<dbReference type="EMBL" id="JAGSMN010001199">
    <property type="protein sequence ID" value="MBR7678086.1"/>
    <property type="molecule type" value="Genomic_DNA"/>
</dbReference>
<protein>
    <submittedName>
        <fullName evidence="2">ABC transporter substrate-binding protein</fullName>
    </submittedName>
</protein>
<name>A0A8T4J0E8_9ACTN</name>
<organism evidence="2 3">
    <name type="scientific">Streptomyces daliensis</name>
    <dbReference type="NCBI Taxonomy" id="299421"/>
    <lineage>
        <taxon>Bacteria</taxon>
        <taxon>Bacillati</taxon>
        <taxon>Actinomycetota</taxon>
        <taxon>Actinomycetes</taxon>
        <taxon>Kitasatosporales</taxon>
        <taxon>Streptomycetaceae</taxon>
        <taxon>Streptomyces</taxon>
    </lineage>
</organism>
<evidence type="ECO:0000313" key="3">
    <source>
        <dbReference type="Proteomes" id="UP000675554"/>
    </source>
</evidence>
<dbReference type="AlphaFoldDB" id="A0A8T4J0E8"/>
<evidence type="ECO:0000259" key="1">
    <source>
        <dbReference type="Pfam" id="PF00496"/>
    </source>
</evidence>
<dbReference type="GO" id="GO:0015833">
    <property type="term" value="P:peptide transport"/>
    <property type="evidence" value="ECO:0007669"/>
    <property type="project" value="TreeGrafter"/>
</dbReference>
<dbReference type="Gene3D" id="3.90.76.10">
    <property type="entry name" value="Dipeptide-binding Protein, Domain 1"/>
    <property type="match status" value="1"/>
</dbReference>
<gene>
    <name evidence="2" type="ORF">KDA82_34920</name>
</gene>
<reference evidence="2" key="1">
    <citation type="submission" date="2021-04" db="EMBL/GenBank/DDBJ databases">
        <title>Sequencing of actinobacteria type strains.</title>
        <authorList>
            <person name="Nguyen G.-S."/>
            <person name="Wentzel A."/>
        </authorList>
    </citation>
    <scope>NUCLEOTIDE SEQUENCE</scope>
    <source>
        <strain evidence="2">DSM 42095</strain>
    </source>
</reference>
<dbReference type="PANTHER" id="PTHR30290:SF83">
    <property type="entry name" value="ABC TRANSPORTER SUBSTRATE-BINDING PROTEIN"/>
    <property type="match status" value="1"/>
</dbReference>